<dbReference type="RefSeq" id="WP_248266059.1">
    <property type="nucleotide sequence ID" value="NZ_CP096034.1"/>
</dbReference>
<accession>A0ABY4JIH5</accession>
<organism evidence="4 5">
    <name type="scientific">Gottfriedia acidiceleris</name>
    <dbReference type="NCBI Taxonomy" id="371036"/>
    <lineage>
        <taxon>Bacteria</taxon>
        <taxon>Bacillati</taxon>
        <taxon>Bacillota</taxon>
        <taxon>Bacilli</taxon>
        <taxon>Bacillales</taxon>
        <taxon>Bacillaceae</taxon>
        <taxon>Gottfriedia</taxon>
    </lineage>
</organism>
<dbReference type="Pfam" id="PF00583">
    <property type="entry name" value="Acetyltransf_1"/>
    <property type="match status" value="2"/>
</dbReference>
<dbReference type="InterPro" id="IPR016181">
    <property type="entry name" value="Acyl_CoA_acyltransferase"/>
</dbReference>
<dbReference type="EMBL" id="CP096034">
    <property type="protein sequence ID" value="UPM52698.1"/>
    <property type="molecule type" value="Genomic_DNA"/>
</dbReference>
<dbReference type="InterPro" id="IPR050680">
    <property type="entry name" value="YpeA/RimI_acetyltransf"/>
</dbReference>
<sequence>MTEKQLNEINILQETCEKFDEITLKLNWEMLRNRRKDIKEDFFHYEENQLVGFLATYYFGEKVEICGMVHPDYRRKGIFSSLLNEALNSIAPTTTILLNAPEASASAKGFIRNQNKCNYSFSEYQMVWKNQVVKEFTPIVKFTKAEQLDFAFISNLDVVCFGFENSDAKKYNQRILNEPDRDLFIIEVNDEKIGKMSLLRENNESWIYGFAILPEYQGRGYGKNALLQTIQKENEIGNEIHLEVALENSNAKKLYIDCGFRQYNTQDYYKISQ</sequence>
<dbReference type="PANTHER" id="PTHR43420">
    <property type="entry name" value="ACETYLTRANSFERASE"/>
    <property type="match status" value="1"/>
</dbReference>
<dbReference type="InterPro" id="IPR000182">
    <property type="entry name" value="GNAT_dom"/>
</dbReference>
<evidence type="ECO:0000256" key="2">
    <source>
        <dbReference type="ARBA" id="ARBA00023315"/>
    </source>
</evidence>
<dbReference type="Proteomes" id="UP000830639">
    <property type="component" value="Chromosome"/>
</dbReference>
<feature type="domain" description="N-acetyltransferase" evidence="3">
    <location>
        <begin position="140"/>
        <end position="273"/>
    </location>
</feature>
<gene>
    <name evidence="4" type="ORF">MY490_12730</name>
</gene>
<dbReference type="PROSITE" id="PS51186">
    <property type="entry name" value="GNAT"/>
    <property type="match status" value="2"/>
</dbReference>
<dbReference type="Gene3D" id="3.40.630.30">
    <property type="match status" value="2"/>
</dbReference>
<evidence type="ECO:0000259" key="3">
    <source>
        <dbReference type="PROSITE" id="PS51186"/>
    </source>
</evidence>
<protein>
    <submittedName>
        <fullName evidence="4">GNAT family N-acetyltransferase</fullName>
    </submittedName>
</protein>
<keyword evidence="5" id="KW-1185">Reference proteome</keyword>
<reference evidence="4 5" key="1">
    <citation type="submission" date="2022-04" db="EMBL/GenBank/DDBJ databases">
        <title>Mechanism of arsenic methylation and mitigation arsenic toxicity by Bacillus sp. LH14 from an Arsenic-Contaminated Paddy Soil.</title>
        <authorList>
            <person name="Wang D."/>
        </authorList>
    </citation>
    <scope>NUCLEOTIDE SEQUENCE [LARGE SCALE GENOMIC DNA]</scope>
    <source>
        <strain evidence="4 5">LH14</strain>
    </source>
</reference>
<evidence type="ECO:0000256" key="1">
    <source>
        <dbReference type="ARBA" id="ARBA00022679"/>
    </source>
</evidence>
<keyword evidence="2" id="KW-0012">Acyltransferase</keyword>
<keyword evidence="1" id="KW-0808">Transferase</keyword>
<proteinExistence type="predicted"/>
<dbReference type="SUPFAM" id="SSF55729">
    <property type="entry name" value="Acyl-CoA N-acyltransferases (Nat)"/>
    <property type="match status" value="2"/>
</dbReference>
<feature type="domain" description="N-acetyltransferase" evidence="3">
    <location>
        <begin position="1"/>
        <end position="131"/>
    </location>
</feature>
<dbReference type="CDD" id="cd04301">
    <property type="entry name" value="NAT_SF"/>
    <property type="match status" value="2"/>
</dbReference>
<evidence type="ECO:0000313" key="5">
    <source>
        <dbReference type="Proteomes" id="UP000830639"/>
    </source>
</evidence>
<evidence type="ECO:0000313" key="4">
    <source>
        <dbReference type="EMBL" id="UPM52698.1"/>
    </source>
</evidence>
<name>A0ABY4JIH5_9BACI</name>